<evidence type="ECO:0000313" key="6">
    <source>
        <dbReference type="Proteomes" id="UP000320359"/>
    </source>
</evidence>
<keyword evidence="1 5" id="KW-0808">Transferase</keyword>
<organism evidence="5 6">
    <name type="scientific">Aliidiomarina halalkaliphila</name>
    <dbReference type="NCBI Taxonomy" id="2593535"/>
    <lineage>
        <taxon>Bacteria</taxon>
        <taxon>Pseudomonadati</taxon>
        <taxon>Pseudomonadota</taxon>
        <taxon>Gammaproteobacteria</taxon>
        <taxon>Alteromonadales</taxon>
        <taxon>Idiomarinaceae</taxon>
        <taxon>Aliidiomarina</taxon>
    </lineage>
</organism>
<evidence type="ECO:0000256" key="3">
    <source>
        <dbReference type="ARBA" id="ARBA00022842"/>
    </source>
</evidence>
<dbReference type="PANTHER" id="PTHR43584">
    <property type="entry name" value="NUCLEOTIDYL TRANSFERASE"/>
    <property type="match status" value="1"/>
</dbReference>
<protein>
    <submittedName>
        <fullName evidence="5">Phosphocholine cytidylyltransferase family protein</fullName>
    </submittedName>
</protein>
<dbReference type="RefSeq" id="WP_143234927.1">
    <property type="nucleotide sequence ID" value="NZ_VJWL01000001.1"/>
</dbReference>
<keyword evidence="2 5" id="KW-0548">Nucleotidyltransferase</keyword>
<dbReference type="Gene3D" id="3.90.550.10">
    <property type="entry name" value="Spore Coat Polysaccharide Biosynthesis Protein SpsA, Chain A"/>
    <property type="match status" value="1"/>
</dbReference>
<feature type="domain" description="MobA-like NTP transferase" evidence="4">
    <location>
        <begin position="4"/>
        <end position="117"/>
    </location>
</feature>
<evidence type="ECO:0000256" key="2">
    <source>
        <dbReference type="ARBA" id="ARBA00022695"/>
    </source>
</evidence>
<dbReference type="OrthoDB" id="9788272at2"/>
<dbReference type="Proteomes" id="UP000320359">
    <property type="component" value="Unassembled WGS sequence"/>
</dbReference>
<dbReference type="PANTHER" id="PTHR43584:SF8">
    <property type="entry name" value="N-ACETYLMURAMATE ALPHA-1-PHOSPHATE URIDYLYLTRANSFERASE"/>
    <property type="match status" value="1"/>
</dbReference>
<dbReference type="AlphaFoldDB" id="A0A552X597"/>
<dbReference type="CDD" id="cd02523">
    <property type="entry name" value="PC_cytidylyltransferase"/>
    <property type="match status" value="1"/>
</dbReference>
<dbReference type="InterPro" id="IPR029044">
    <property type="entry name" value="Nucleotide-diphossugar_trans"/>
</dbReference>
<gene>
    <name evidence="5" type="ORF">FM042_05010</name>
</gene>
<keyword evidence="3" id="KW-0460">Magnesium</keyword>
<dbReference type="InterPro" id="IPR050065">
    <property type="entry name" value="GlmU-like"/>
</dbReference>
<accession>A0A552X597</accession>
<dbReference type="EMBL" id="VJWL01000001">
    <property type="protein sequence ID" value="TRW50197.1"/>
    <property type="molecule type" value="Genomic_DNA"/>
</dbReference>
<name>A0A552X597_9GAMM</name>
<dbReference type="Pfam" id="PF12804">
    <property type="entry name" value="NTP_transf_3"/>
    <property type="match status" value="1"/>
</dbReference>
<sequence length="266" mass="30622">MKVIFLAAGQGTRLRPYTIDRPKCMVEINGRPMLHYQLKVLSMLQVPRNDQAIVGGYLQDKLDAPGVKKFTNPRYERTNMVSTLFCAQDWMQKGEDLVICYGDIVYEPCVMKSVLDCNAEVCLAADLNWRELWALRMDNPLDDAETFKVDKETGNVTELGKTPKIYSDIQAQYMGIIKIRADKVSDFVEFYNNLDRNKTYDGKDFDNMYMTSFIQELINHGWEIKPAFVHGGWVEVDSVDDLHFYSSKIKSGDIKKILDLDTIRDD</sequence>
<comment type="caution">
    <text evidence="5">The sequence shown here is derived from an EMBL/GenBank/DDBJ whole genome shotgun (WGS) entry which is preliminary data.</text>
</comment>
<dbReference type="InterPro" id="IPR025877">
    <property type="entry name" value="MobA-like_NTP_Trfase"/>
</dbReference>
<proteinExistence type="predicted"/>
<evidence type="ECO:0000256" key="1">
    <source>
        <dbReference type="ARBA" id="ARBA00022679"/>
    </source>
</evidence>
<evidence type="ECO:0000313" key="5">
    <source>
        <dbReference type="EMBL" id="TRW50197.1"/>
    </source>
</evidence>
<dbReference type="GO" id="GO:0016779">
    <property type="term" value="F:nucleotidyltransferase activity"/>
    <property type="evidence" value="ECO:0007669"/>
    <property type="project" value="UniProtKB-KW"/>
</dbReference>
<keyword evidence="6" id="KW-1185">Reference proteome</keyword>
<dbReference type="SUPFAM" id="SSF53448">
    <property type="entry name" value="Nucleotide-diphospho-sugar transferases"/>
    <property type="match status" value="1"/>
</dbReference>
<evidence type="ECO:0000259" key="4">
    <source>
        <dbReference type="Pfam" id="PF12804"/>
    </source>
</evidence>
<reference evidence="5 6" key="1">
    <citation type="submission" date="2019-07" db="EMBL/GenBank/DDBJ databases">
        <authorList>
            <person name="Yang M."/>
            <person name="Zhao D."/>
            <person name="Xiang H."/>
        </authorList>
    </citation>
    <scope>NUCLEOTIDE SEQUENCE [LARGE SCALE GENOMIC DNA]</scope>
    <source>
        <strain evidence="5 6">IM1326</strain>
    </source>
</reference>